<dbReference type="Proteomes" id="UP000507470">
    <property type="component" value="Unassembled WGS sequence"/>
</dbReference>
<dbReference type="SMART" id="SM00875">
    <property type="entry name" value="BACK"/>
    <property type="match status" value="1"/>
</dbReference>
<keyword evidence="1" id="KW-0880">Kelch repeat</keyword>
<dbReference type="SMART" id="SM00612">
    <property type="entry name" value="Kelch"/>
    <property type="match status" value="6"/>
</dbReference>
<dbReference type="EMBL" id="CACVKT020001346">
    <property type="protein sequence ID" value="CAC5366819.1"/>
    <property type="molecule type" value="Genomic_DNA"/>
</dbReference>
<reference evidence="4 5" key="1">
    <citation type="submission" date="2020-06" db="EMBL/GenBank/DDBJ databases">
        <authorList>
            <person name="Li R."/>
            <person name="Bekaert M."/>
        </authorList>
    </citation>
    <scope>NUCLEOTIDE SEQUENCE [LARGE SCALE GENOMIC DNA]</scope>
    <source>
        <strain evidence="5">wild</strain>
    </source>
</reference>
<name>A0A6J8AGJ0_MYTCO</name>
<dbReference type="Pfam" id="PF07707">
    <property type="entry name" value="BACK"/>
    <property type="match status" value="1"/>
</dbReference>
<dbReference type="Gene3D" id="3.30.710.10">
    <property type="entry name" value="Potassium Channel Kv1.1, Chain A"/>
    <property type="match status" value="1"/>
</dbReference>
<dbReference type="InterPro" id="IPR006652">
    <property type="entry name" value="Kelch_1"/>
</dbReference>
<dbReference type="Gene3D" id="1.25.40.420">
    <property type="match status" value="1"/>
</dbReference>
<keyword evidence="5" id="KW-1185">Reference proteome</keyword>
<dbReference type="Pfam" id="PF01344">
    <property type="entry name" value="Kelch_1"/>
    <property type="match status" value="7"/>
</dbReference>
<dbReference type="FunFam" id="1.25.40.420:FF:000001">
    <property type="entry name" value="Kelch-like family member 12"/>
    <property type="match status" value="1"/>
</dbReference>
<protein>
    <submittedName>
        <fullName evidence="4">KLHL2_3</fullName>
    </submittedName>
</protein>
<evidence type="ECO:0000313" key="5">
    <source>
        <dbReference type="Proteomes" id="UP000507470"/>
    </source>
</evidence>
<keyword evidence="2" id="KW-0677">Repeat</keyword>
<accession>A0A6J8AGJ0</accession>
<dbReference type="PROSITE" id="PS50097">
    <property type="entry name" value="BTB"/>
    <property type="match status" value="1"/>
</dbReference>
<dbReference type="SMART" id="SM00225">
    <property type="entry name" value="BTB"/>
    <property type="match status" value="1"/>
</dbReference>
<evidence type="ECO:0000256" key="1">
    <source>
        <dbReference type="ARBA" id="ARBA00022441"/>
    </source>
</evidence>
<dbReference type="AlphaFoldDB" id="A0A6J8AGJ0"/>
<dbReference type="Gene3D" id="2.120.10.80">
    <property type="entry name" value="Kelch-type beta propeller"/>
    <property type="match status" value="2"/>
</dbReference>
<dbReference type="InterPro" id="IPR015915">
    <property type="entry name" value="Kelch-typ_b-propeller"/>
</dbReference>
<gene>
    <name evidence="4" type="ORF">MCOR_6956</name>
</gene>
<dbReference type="SUPFAM" id="SSF54695">
    <property type="entry name" value="POZ domain"/>
    <property type="match status" value="1"/>
</dbReference>
<sequence length="788" mass="89596">MIESRTFTVPSQAQSAFTVMHELRERHMLCDVTITVEGQDFDAHKIVLCGCSPYLRAMFTNGMLETEKERVDIQGLDPCSMGQLIEFMYTSMIEITVDNVQGILQGASMLGLHQLRKMSATFLQSQLTALNCLGIYFLADLYMCGELEMAARQFIFQNFLDVIHSEEFLQLSEDRLITLLRSDKLQVTSENQVLEAALSWINAEPEIRTRNACHILQYVKLALIDMTHLENIVLKLDFVKNCLKCQQLIGNAIALHYDQSALDLMTPRAQPPCVYVVGGRNSTDCQLKSMERYDFLIDQWHSVPNMNIARTAVGVCSLDGLLYAVGGECALADSQENTLYLRSVECYDPVLRQWIAKPEMKIARSFVALAAVGRFLYAIGGEDRACSYNIVEKYDTKNETWSFAPSMKRKRSGAGYCVCDGKIYVAGGFDRALHMLLDFVGGFDRALHMILVFVGGFDRPLHMILDFVGRIDRPLHMIVDFVGRFDRPLHIVLHFVRGFDRALHMILDFVGRFGRPLHMILDFVERFDRPLHMILDFVRGFDRALHIVLDFVGGFDRALHMILDFVGGFDRALHMILDFVGGFDRPLHIILDFVGGFDRALHMILDCVGGFDRPLHIILDFVGRFDRALHIILVFVGRFDRPLHMLLVFVGGFDRALHMDRASVECYDSLSEEWTFVSEMEKARSGLALVAIEHFIYAFGGRYKDRDQYFDLSERFNTLTNQWTTIKSLNTPRAWPGAAVFDGRIYILGGFDGTNRLRSAEVYDTEVDRWVFLSNMIVSRAGCGAAVV</sequence>
<dbReference type="SUPFAM" id="SSF117281">
    <property type="entry name" value="Kelch motif"/>
    <property type="match status" value="2"/>
</dbReference>
<feature type="domain" description="BTB" evidence="3">
    <location>
        <begin position="30"/>
        <end position="97"/>
    </location>
</feature>
<dbReference type="InterPro" id="IPR011333">
    <property type="entry name" value="SKP1/BTB/POZ_sf"/>
</dbReference>
<dbReference type="PANTHER" id="PTHR24412:SF501">
    <property type="entry name" value="BTB DOMAIN-CONTAINING PROTEIN"/>
    <property type="match status" value="1"/>
</dbReference>
<evidence type="ECO:0000259" key="3">
    <source>
        <dbReference type="PROSITE" id="PS50097"/>
    </source>
</evidence>
<organism evidence="4 5">
    <name type="scientific">Mytilus coruscus</name>
    <name type="common">Sea mussel</name>
    <dbReference type="NCBI Taxonomy" id="42192"/>
    <lineage>
        <taxon>Eukaryota</taxon>
        <taxon>Metazoa</taxon>
        <taxon>Spiralia</taxon>
        <taxon>Lophotrochozoa</taxon>
        <taxon>Mollusca</taxon>
        <taxon>Bivalvia</taxon>
        <taxon>Autobranchia</taxon>
        <taxon>Pteriomorphia</taxon>
        <taxon>Mytilida</taxon>
        <taxon>Mytiloidea</taxon>
        <taxon>Mytilidae</taxon>
        <taxon>Mytilinae</taxon>
        <taxon>Mytilus</taxon>
    </lineage>
</organism>
<evidence type="ECO:0000313" key="4">
    <source>
        <dbReference type="EMBL" id="CAC5366819.1"/>
    </source>
</evidence>
<proteinExistence type="predicted"/>
<evidence type="ECO:0000256" key="2">
    <source>
        <dbReference type="ARBA" id="ARBA00022737"/>
    </source>
</evidence>
<dbReference type="InterPro" id="IPR011705">
    <property type="entry name" value="BACK"/>
</dbReference>
<dbReference type="Pfam" id="PF00651">
    <property type="entry name" value="BTB"/>
    <property type="match status" value="1"/>
</dbReference>
<dbReference type="PANTHER" id="PTHR24412">
    <property type="entry name" value="KELCH PROTEIN"/>
    <property type="match status" value="1"/>
</dbReference>
<dbReference type="InterPro" id="IPR000210">
    <property type="entry name" value="BTB/POZ_dom"/>
</dbReference>
<dbReference type="OrthoDB" id="45365at2759"/>